<organism evidence="4 5">
    <name type="scientific">Trypanosoma conorhini</name>
    <dbReference type="NCBI Taxonomy" id="83891"/>
    <lineage>
        <taxon>Eukaryota</taxon>
        <taxon>Discoba</taxon>
        <taxon>Euglenozoa</taxon>
        <taxon>Kinetoplastea</taxon>
        <taxon>Metakinetoplastina</taxon>
        <taxon>Trypanosomatida</taxon>
        <taxon>Trypanosomatidae</taxon>
        <taxon>Trypanosoma</taxon>
    </lineage>
</organism>
<dbReference type="Proteomes" id="UP000284403">
    <property type="component" value="Unassembled WGS sequence"/>
</dbReference>
<dbReference type="GO" id="GO:0043548">
    <property type="term" value="F:phosphatidylinositol 3-kinase binding"/>
    <property type="evidence" value="ECO:0007669"/>
    <property type="project" value="TreeGrafter"/>
</dbReference>
<dbReference type="AlphaFoldDB" id="A0A3R7LFL2"/>
<dbReference type="GO" id="GO:0000407">
    <property type="term" value="C:phagophore assembly site"/>
    <property type="evidence" value="ECO:0007669"/>
    <property type="project" value="TreeGrafter"/>
</dbReference>
<feature type="compositionally biased region" description="Polar residues" evidence="2">
    <location>
        <begin position="645"/>
        <end position="666"/>
    </location>
</feature>
<dbReference type="GO" id="GO:0000423">
    <property type="term" value="P:mitophagy"/>
    <property type="evidence" value="ECO:0007669"/>
    <property type="project" value="TreeGrafter"/>
</dbReference>
<feature type="compositionally biased region" description="Low complexity" evidence="2">
    <location>
        <begin position="281"/>
        <end position="292"/>
    </location>
</feature>
<evidence type="ECO:0000313" key="4">
    <source>
        <dbReference type="EMBL" id="RNF27438.1"/>
    </source>
</evidence>
<dbReference type="GO" id="GO:0000045">
    <property type="term" value="P:autophagosome assembly"/>
    <property type="evidence" value="ECO:0007669"/>
    <property type="project" value="TreeGrafter"/>
</dbReference>
<keyword evidence="5" id="KW-1185">Reference proteome</keyword>
<accession>A0A3R7LFL2</accession>
<gene>
    <name evidence="4" type="ORF">Tco025E_00300</name>
</gene>
<comment type="similarity">
    <text evidence="1">Belongs to the beclin family.</text>
</comment>
<dbReference type="GO" id="GO:0034271">
    <property type="term" value="C:phosphatidylinositol 3-kinase complex, class III, type I"/>
    <property type="evidence" value="ECO:0007669"/>
    <property type="project" value="TreeGrafter"/>
</dbReference>
<name>A0A3R7LFL2_9TRYP</name>
<dbReference type="PANTHER" id="PTHR12768">
    <property type="entry name" value="BECLIN 1"/>
    <property type="match status" value="1"/>
</dbReference>
<dbReference type="InterPro" id="IPR007243">
    <property type="entry name" value="Atg6/Beclin"/>
</dbReference>
<protein>
    <recommendedName>
        <fullName evidence="3">Atg6 BARA domain-containing protein</fullName>
    </recommendedName>
</protein>
<evidence type="ECO:0000256" key="1">
    <source>
        <dbReference type="ARBA" id="ARBA00005965"/>
    </source>
</evidence>
<dbReference type="GO" id="GO:0006995">
    <property type="term" value="P:cellular response to nitrogen starvation"/>
    <property type="evidence" value="ECO:0007669"/>
    <property type="project" value="TreeGrafter"/>
</dbReference>
<dbReference type="RefSeq" id="XP_029232644.1">
    <property type="nucleotide sequence ID" value="XM_029367244.1"/>
</dbReference>
<feature type="domain" description="Atg6 BARA" evidence="3">
    <location>
        <begin position="691"/>
        <end position="871"/>
    </location>
</feature>
<dbReference type="InterPro" id="IPR040455">
    <property type="entry name" value="Atg6_BARA"/>
</dbReference>
<feature type="region of interest" description="Disordered" evidence="2">
    <location>
        <begin position="262"/>
        <end position="292"/>
    </location>
</feature>
<dbReference type="EMBL" id="MKKU01000006">
    <property type="protein sequence ID" value="RNF27438.1"/>
    <property type="molecule type" value="Genomic_DNA"/>
</dbReference>
<dbReference type="PANTHER" id="PTHR12768:SF4">
    <property type="entry name" value="BECLIN-1"/>
    <property type="match status" value="1"/>
</dbReference>
<evidence type="ECO:0000259" key="3">
    <source>
        <dbReference type="Pfam" id="PF04111"/>
    </source>
</evidence>
<dbReference type="OrthoDB" id="263940at2759"/>
<evidence type="ECO:0000313" key="5">
    <source>
        <dbReference type="Proteomes" id="UP000284403"/>
    </source>
</evidence>
<comment type="caution">
    <text evidence="4">The sequence shown here is derived from an EMBL/GenBank/DDBJ whole genome shotgun (WGS) entry which is preliminary data.</text>
</comment>
<evidence type="ECO:0000256" key="2">
    <source>
        <dbReference type="SAM" id="MobiDB-lite"/>
    </source>
</evidence>
<sequence length="885" mass="96222">MRGAGGEGGNVVGTLAAAGDNAAYAPVCALFTCCVCRRTVQLDGQNVACHTRLPAKTAIRLLSPLSTSPSHVGGFLMSSRASCCLDDEAGERRRLRDRHMRVLHELEEACLGQEGRAQQTCLQEPRDLESERELHETRRRQKLHPAIKGSLLSAAGKYAPLAPSPLSPWLHERCALLKEDPRVVRGSKPPAISSHTKRTPIAQARMVTRLAPLFVYQYEWLANGEPAVYMRELWRMLHDGPVPPPQPSSQLTVQRAEFSLEEPAVPLSPPSGTHQCEPTRSASPSSLSPACADSSSSVVAHAQPLSVPFEDTAALHSHLPFSAGNVRPHTGLITAQSTPHSPRVLNLRKITYMAPYAAGLPGAAHTTAAQHAGTASDSSSMTTATSLPLKSCPASLSREDFLSSFSRNLLCLVVHKSRTDVPLCTSCWKDSLETQRKETTRIMEDVVALSAVSASPDANSVILCFCPRRQRDAEGVVAHNSFTQQVGLIEHGEKPLGRRQPSAGDDVLLCVSAAECGVVSQESLHRLQVEVWEADEKSRLVAKACQALQDELTALSRQRVARRAEWEMAAAKHDAQQVVSFFAAEDAAAGVSLRTRHAACSYLWMSKMHAMSLAFPVDTSGLVATIAGLRLGKCPAAASSRRHSSTGQQRQFVSLPQSGPGSAAESNKSVESTVLMNLLHMQQEYARSFLGSRNDSVSAAEINQACGYLLLLLEYIKVHHRIPLEKYALRPNGEQSTVEVVSSRGSPPQMTRRSSDFYICEKLFAWKTFGAACVIVAAFVQELVAWMERRLLELRDDVHRRLREEEEAAAQSTWVSSAAAVLESLGPAEAPYAIVQDKVDGFPVRHGDVAEELWTLGMKKLLEVVQWCVAASGSVDALERVLQEA</sequence>
<feature type="compositionally biased region" description="Polar residues" evidence="2">
    <location>
        <begin position="270"/>
        <end position="280"/>
    </location>
</feature>
<dbReference type="GO" id="GO:0045324">
    <property type="term" value="P:late endosome to vacuole transport"/>
    <property type="evidence" value="ECO:0007669"/>
    <property type="project" value="TreeGrafter"/>
</dbReference>
<dbReference type="Pfam" id="PF04111">
    <property type="entry name" value="APG6"/>
    <property type="match status" value="1"/>
</dbReference>
<dbReference type="Gene3D" id="1.10.418.40">
    <property type="entry name" value="Autophagy protein 6/Beclin 1"/>
    <property type="match status" value="1"/>
</dbReference>
<dbReference type="GO" id="GO:0034272">
    <property type="term" value="C:phosphatidylinositol 3-kinase complex, class III, type II"/>
    <property type="evidence" value="ECO:0007669"/>
    <property type="project" value="TreeGrafter"/>
</dbReference>
<feature type="region of interest" description="Disordered" evidence="2">
    <location>
        <begin position="638"/>
        <end position="666"/>
    </location>
</feature>
<dbReference type="GO" id="GO:0030674">
    <property type="term" value="F:protein-macromolecule adaptor activity"/>
    <property type="evidence" value="ECO:0007669"/>
    <property type="project" value="TreeGrafter"/>
</dbReference>
<dbReference type="GeneID" id="40313911"/>
<proteinExistence type="inferred from homology"/>
<dbReference type="InterPro" id="IPR038274">
    <property type="entry name" value="Atg6/Beclin_C_sf"/>
</dbReference>
<reference evidence="4 5" key="1">
    <citation type="journal article" date="2018" name="BMC Genomics">
        <title>Genomic comparison of Trypanosoma conorhini and Trypanosoma rangeli to Trypanosoma cruzi strains of high and low virulence.</title>
        <authorList>
            <person name="Bradwell K.R."/>
            <person name="Koparde V.N."/>
            <person name="Matveyev A.V."/>
            <person name="Serrano M.G."/>
            <person name="Alves J.M."/>
            <person name="Parikh H."/>
            <person name="Huang B."/>
            <person name="Lee V."/>
            <person name="Espinosa-Alvarez O."/>
            <person name="Ortiz P.A."/>
            <person name="Costa-Martins A.G."/>
            <person name="Teixeira M.M."/>
            <person name="Buck G.A."/>
        </authorList>
    </citation>
    <scope>NUCLEOTIDE SEQUENCE [LARGE SCALE GENOMIC DNA]</scope>
    <source>
        <strain evidence="4 5">025E</strain>
    </source>
</reference>